<comment type="caution">
    <text evidence="2">The sequence shown here is derived from an EMBL/GenBank/DDBJ whole genome shotgun (WGS) entry which is preliminary data.</text>
</comment>
<dbReference type="HOGENOM" id="CLU_069194_0_0_1"/>
<evidence type="ECO:0000313" key="3">
    <source>
        <dbReference type="Proteomes" id="UP000019471"/>
    </source>
</evidence>
<dbReference type="STRING" id="1182543.W9XUX6"/>
<name>W9XUX6_9EURO</name>
<evidence type="ECO:0000256" key="1">
    <source>
        <dbReference type="SAM" id="MobiDB-lite"/>
    </source>
</evidence>
<feature type="compositionally biased region" description="Polar residues" evidence="1">
    <location>
        <begin position="293"/>
        <end position="302"/>
    </location>
</feature>
<keyword evidence="3" id="KW-1185">Reference proteome</keyword>
<feature type="region of interest" description="Disordered" evidence="1">
    <location>
        <begin position="134"/>
        <end position="155"/>
    </location>
</feature>
<dbReference type="Proteomes" id="UP000019471">
    <property type="component" value="Unassembled WGS sequence"/>
</dbReference>
<protein>
    <submittedName>
        <fullName evidence="2">Uncharacterized protein</fullName>
    </submittedName>
</protein>
<feature type="compositionally biased region" description="Polar residues" evidence="1">
    <location>
        <begin position="134"/>
        <end position="143"/>
    </location>
</feature>
<dbReference type="GeneID" id="19187101"/>
<sequence length="376" mass="40971">MNMDQQTVKSRPRVSRACERCRVKKAKVSWIGALDAICVVAKAETKGNWTDKTISMDSAMIRRKTESSSTNQRYTNLLLQHQEALTAGVVELYKRLVRGQRWDGAPIEEVNGSPSVHSILERVGVLDHDEDANHSNFDSCSTKNRSEPVSPVSPITAFAPTIAPKTQRPVRVAMPRESTSQAPAPGLPEQRSFFDQSPKSATATTMSRTSTTCGRAASALDTDEVPVQSTYFPHPPSPLTPMSDSRSSSLAHCSRVRLNTTSTTATSWVDSPVDEFCDELFGTPIPTPRTEVQPRQPQLQSDRQIEPLPPPQPQGQTPYTMPPSYASPNLSATEVYSAGYFFDATLGGGMSMYGWDGGPGGPGGIEYNAWDTGVYV</sequence>
<organism evidence="2 3">
    <name type="scientific">Cladophialophora psammophila CBS 110553</name>
    <dbReference type="NCBI Taxonomy" id="1182543"/>
    <lineage>
        <taxon>Eukaryota</taxon>
        <taxon>Fungi</taxon>
        <taxon>Dikarya</taxon>
        <taxon>Ascomycota</taxon>
        <taxon>Pezizomycotina</taxon>
        <taxon>Eurotiomycetes</taxon>
        <taxon>Chaetothyriomycetidae</taxon>
        <taxon>Chaetothyriales</taxon>
        <taxon>Herpotrichiellaceae</taxon>
        <taxon>Cladophialophora</taxon>
    </lineage>
</organism>
<dbReference type="RefSeq" id="XP_007741174.1">
    <property type="nucleotide sequence ID" value="XM_007742984.1"/>
</dbReference>
<evidence type="ECO:0000313" key="2">
    <source>
        <dbReference type="EMBL" id="EXJ74074.1"/>
    </source>
</evidence>
<accession>W9XUX6</accession>
<reference evidence="2 3" key="1">
    <citation type="submission" date="2013-03" db="EMBL/GenBank/DDBJ databases">
        <title>The Genome Sequence of Cladophialophora psammophila CBS 110553.</title>
        <authorList>
            <consortium name="The Broad Institute Genomics Platform"/>
            <person name="Cuomo C."/>
            <person name="de Hoog S."/>
            <person name="Gorbushina A."/>
            <person name="Walker B."/>
            <person name="Young S.K."/>
            <person name="Zeng Q."/>
            <person name="Gargeya S."/>
            <person name="Fitzgerald M."/>
            <person name="Haas B."/>
            <person name="Abouelleil A."/>
            <person name="Allen A.W."/>
            <person name="Alvarado L."/>
            <person name="Arachchi H.M."/>
            <person name="Berlin A.M."/>
            <person name="Chapman S.B."/>
            <person name="Gainer-Dewar J."/>
            <person name="Goldberg J."/>
            <person name="Griggs A."/>
            <person name="Gujja S."/>
            <person name="Hansen M."/>
            <person name="Howarth C."/>
            <person name="Imamovic A."/>
            <person name="Ireland A."/>
            <person name="Larimer J."/>
            <person name="McCowan C."/>
            <person name="Murphy C."/>
            <person name="Pearson M."/>
            <person name="Poon T.W."/>
            <person name="Priest M."/>
            <person name="Roberts A."/>
            <person name="Saif S."/>
            <person name="Shea T."/>
            <person name="Sisk P."/>
            <person name="Sykes S."/>
            <person name="Wortman J."/>
            <person name="Nusbaum C."/>
            <person name="Birren B."/>
        </authorList>
    </citation>
    <scope>NUCLEOTIDE SEQUENCE [LARGE SCALE GENOMIC DNA]</scope>
    <source>
        <strain evidence="2 3">CBS 110553</strain>
    </source>
</reference>
<feature type="region of interest" description="Disordered" evidence="1">
    <location>
        <begin position="177"/>
        <end position="196"/>
    </location>
</feature>
<dbReference type="OrthoDB" id="4151048at2759"/>
<dbReference type="AlphaFoldDB" id="W9XUX6"/>
<feature type="region of interest" description="Disordered" evidence="1">
    <location>
        <begin position="281"/>
        <end position="321"/>
    </location>
</feature>
<dbReference type="EMBL" id="AMGX01000003">
    <property type="protein sequence ID" value="EXJ74074.1"/>
    <property type="molecule type" value="Genomic_DNA"/>
</dbReference>
<proteinExistence type="predicted"/>
<gene>
    <name evidence="2" type="ORF">A1O5_02368</name>
</gene>